<dbReference type="KEGG" id="nmv:NITMOv2_3280"/>
<dbReference type="Gene3D" id="2.60.120.560">
    <property type="entry name" value="Exo-inulinase, domain 1"/>
    <property type="match status" value="1"/>
</dbReference>
<evidence type="ECO:0008006" key="4">
    <source>
        <dbReference type="Google" id="ProtNLM"/>
    </source>
</evidence>
<proteinExistence type="predicted"/>
<sequence length="786" mass="85805">MRRQQTIAAAMLMAAALSSSPAEARGPRANQNGDAGHFALNYAEALAHARIEAWAAADLSCLTRLKTAGKRQGPEWARDCWDATLNAHTAMVAQDVETGVFDAVGRGAGFGLLHDRHRATENWKEYPPAVFLSPPIVRRDNGPAPEVRLVRVHPAQPTALLNVKGSDPVTVQGHAVDVTIVYPDPITAPLALRPEEIWWVSGAQRRFGPVREVQVRFIVVSGLKKFGYAEDRAVMNEILPGAPLIPTTQYGLRPEAGRRFDPASINAPNRLLKGELLPGTARWWERSEAELLFRQAVGRAAHLPAGERAALLTRLLLLDPTDAETHRMRGEDAYLAFLRQGVTKGGLAARDEPALWRAAELYWTLQAQTWRQELTAVAEGYEPAADTLYRAIASYDQLAQTQQATPEERRRLGALNRWNNDPGAALAIHEPLLAESSPDTPFYGLVLADIAWDRIQWVSWERRYDHPWLEQAVGEAQKAAALLSRPEEKVIADYVLVAAESLRVPRDAEAFTRQLALVKQDVDRIPGTKGLLGHLVANDLVKALTPEARTVVLPSPPRSMEVLDVAVHANPPKQDIVWQWNFDQDVPGAVPTGFLALRSGGSEAADWQVAADRDGGGQNQLLTQANRCATPGCVRLLVAERARATYPDLTVQIRAVETSGEGEAGLALAVRDDRNYYAVTLQPSTGLVTTRRVSDGTATILGQVAVKLAARPWHTLRVQRINFLHLDKGRLGVYVDGAQVAAVDDAVLPAEGRVGVITLGPAAAQFDSLHLLDLVSNRPLSKPAAY</sequence>
<dbReference type="Proteomes" id="UP000069205">
    <property type="component" value="Chromosome"/>
</dbReference>
<keyword evidence="3" id="KW-1185">Reference proteome</keyword>
<accession>A0A0K2GFE0</accession>
<dbReference type="PATRIC" id="fig|42253.5.peg.3235"/>
<organism evidence="2 3">
    <name type="scientific">Nitrospira moscoviensis</name>
    <dbReference type="NCBI Taxonomy" id="42253"/>
    <lineage>
        <taxon>Bacteria</taxon>
        <taxon>Pseudomonadati</taxon>
        <taxon>Nitrospirota</taxon>
        <taxon>Nitrospiria</taxon>
        <taxon>Nitrospirales</taxon>
        <taxon>Nitrospiraceae</taxon>
        <taxon>Nitrospira</taxon>
    </lineage>
</organism>
<feature type="chain" id="PRO_5005476758" description="3-keto-disaccharide hydrolase domain-containing protein" evidence="1">
    <location>
        <begin position="25"/>
        <end position="786"/>
    </location>
</feature>
<dbReference type="RefSeq" id="WP_053380646.1">
    <property type="nucleotide sequence ID" value="NZ_CP011801.1"/>
</dbReference>
<evidence type="ECO:0000313" key="2">
    <source>
        <dbReference type="EMBL" id="ALA59673.1"/>
    </source>
</evidence>
<dbReference type="STRING" id="42253.NITMOv2_3280"/>
<evidence type="ECO:0000313" key="3">
    <source>
        <dbReference type="Proteomes" id="UP000069205"/>
    </source>
</evidence>
<dbReference type="OrthoDB" id="9760711at2"/>
<name>A0A0K2GFE0_NITMO</name>
<dbReference type="EMBL" id="CP011801">
    <property type="protein sequence ID" value="ALA59673.1"/>
    <property type="molecule type" value="Genomic_DNA"/>
</dbReference>
<gene>
    <name evidence="2" type="ORF">NITMOv2_3280</name>
</gene>
<dbReference type="AlphaFoldDB" id="A0A0K2GFE0"/>
<evidence type="ECO:0000256" key="1">
    <source>
        <dbReference type="SAM" id="SignalP"/>
    </source>
</evidence>
<protein>
    <recommendedName>
        <fullName evidence="4">3-keto-disaccharide hydrolase domain-containing protein</fullName>
    </recommendedName>
</protein>
<reference evidence="2 3" key="1">
    <citation type="journal article" date="2015" name="Proc. Natl. Acad. Sci. U.S.A.">
        <title>Expanded metabolic versatility of ubiquitous nitrite-oxidizing bacteria from the genus Nitrospira.</title>
        <authorList>
            <person name="Koch H."/>
            <person name="Lucker S."/>
            <person name="Albertsen M."/>
            <person name="Kitzinger K."/>
            <person name="Herbold C."/>
            <person name="Spieck E."/>
            <person name="Nielsen P.H."/>
            <person name="Wagner M."/>
            <person name="Daims H."/>
        </authorList>
    </citation>
    <scope>NUCLEOTIDE SEQUENCE [LARGE SCALE GENOMIC DNA]</scope>
    <source>
        <strain evidence="2 3">NSP M-1</strain>
    </source>
</reference>
<keyword evidence="1" id="KW-0732">Signal</keyword>
<feature type="signal peptide" evidence="1">
    <location>
        <begin position="1"/>
        <end position="24"/>
    </location>
</feature>